<comment type="similarity">
    <text evidence="10">Belongs to the PlsY family.</text>
</comment>
<dbReference type="HAMAP" id="MF_01043">
    <property type="entry name" value="PlsY"/>
    <property type="match status" value="1"/>
</dbReference>
<dbReference type="InterPro" id="IPR003811">
    <property type="entry name" value="G3P_acylTferase_PlsY"/>
</dbReference>
<keyword evidence="6 10" id="KW-0443">Lipid metabolism</keyword>
<comment type="pathway">
    <text evidence="10">Lipid metabolism; phospholipid metabolism.</text>
</comment>
<keyword evidence="3 10" id="KW-0808">Transferase</keyword>
<keyword evidence="7 10" id="KW-0472">Membrane</keyword>
<protein>
    <recommendedName>
        <fullName evidence="10">Glycerol-3-phosphate acyltransferase</fullName>
    </recommendedName>
    <alternativeName>
        <fullName evidence="10">Acyl-PO4 G3P acyltransferase</fullName>
    </alternativeName>
    <alternativeName>
        <fullName evidence="10">Acyl-phosphate--glycerol-3-phosphate acyltransferase</fullName>
    </alternativeName>
    <alternativeName>
        <fullName evidence="10">G3P acyltransferase</fullName>
        <shortName evidence="10">GPAT</shortName>
        <ecNumber evidence="10">2.3.1.275</ecNumber>
    </alternativeName>
    <alternativeName>
        <fullName evidence="10">Lysophosphatidic acid synthase</fullName>
        <shortName evidence="10">LPA synthase</shortName>
    </alternativeName>
</protein>
<keyword evidence="9 10" id="KW-1208">Phospholipid metabolism</keyword>
<keyword evidence="4 10" id="KW-0812">Transmembrane</keyword>
<accession>A0A9D1TSR5</accession>
<evidence type="ECO:0000313" key="12">
    <source>
        <dbReference type="Proteomes" id="UP000823990"/>
    </source>
</evidence>
<feature type="transmembrane region" description="Helical" evidence="10">
    <location>
        <begin position="174"/>
        <end position="193"/>
    </location>
</feature>
<comment type="subunit">
    <text evidence="10">Probably interacts with PlsX.</text>
</comment>
<keyword evidence="11" id="KW-0012">Acyltransferase</keyword>
<feature type="transmembrane region" description="Helical" evidence="10">
    <location>
        <begin position="6"/>
        <end position="26"/>
    </location>
</feature>
<keyword evidence="5 10" id="KW-1133">Transmembrane helix</keyword>
<keyword evidence="8 10" id="KW-0594">Phospholipid biosynthesis</keyword>
<evidence type="ECO:0000256" key="7">
    <source>
        <dbReference type="ARBA" id="ARBA00023136"/>
    </source>
</evidence>
<comment type="subcellular location">
    <subcellularLocation>
        <location evidence="10">Cell membrane</location>
        <topology evidence="10">Multi-pass membrane protein</topology>
    </subcellularLocation>
</comment>
<dbReference type="PANTHER" id="PTHR30309">
    <property type="entry name" value="INNER MEMBRANE PROTEIN YGIH"/>
    <property type="match status" value="1"/>
</dbReference>
<evidence type="ECO:0000256" key="8">
    <source>
        <dbReference type="ARBA" id="ARBA00023209"/>
    </source>
</evidence>
<dbReference type="Pfam" id="PF02660">
    <property type="entry name" value="G3P_acyltransf"/>
    <property type="match status" value="1"/>
</dbReference>
<feature type="transmembrane region" description="Helical" evidence="10">
    <location>
        <begin position="54"/>
        <end position="77"/>
    </location>
</feature>
<dbReference type="AlphaFoldDB" id="A0A9D1TSR5"/>
<dbReference type="GO" id="GO:0008654">
    <property type="term" value="P:phospholipid biosynthetic process"/>
    <property type="evidence" value="ECO:0007669"/>
    <property type="project" value="UniProtKB-UniRule"/>
</dbReference>
<reference evidence="11" key="1">
    <citation type="journal article" date="2021" name="PeerJ">
        <title>Extensive microbial diversity within the chicken gut microbiome revealed by metagenomics and culture.</title>
        <authorList>
            <person name="Gilroy R."/>
            <person name="Ravi A."/>
            <person name="Getino M."/>
            <person name="Pursley I."/>
            <person name="Horton D.L."/>
            <person name="Alikhan N.F."/>
            <person name="Baker D."/>
            <person name="Gharbi K."/>
            <person name="Hall N."/>
            <person name="Watson M."/>
            <person name="Adriaenssens E.M."/>
            <person name="Foster-Nyarko E."/>
            <person name="Jarju S."/>
            <person name="Secka A."/>
            <person name="Antonio M."/>
            <person name="Oren A."/>
            <person name="Chaudhuri R.R."/>
            <person name="La Ragione R."/>
            <person name="Hildebrand F."/>
            <person name="Pallen M.J."/>
        </authorList>
    </citation>
    <scope>NUCLEOTIDE SEQUENCE</scope>
    <source>
        <strain evidence="11">12435</strain>
    </source>
</reference>
<proteinExistence type="inferred from homology"/>
<evidence type="ECO:0000256" key="2">
    <source>
        <dbReference type="ARBA" id="ARBA00022516"/>
    </source>
</evidence>
<evidence type="ECO:0000256" key="3">
    <source>
        <dbReference type="ARBA" id="ARBA00022679"/>
    </source>
</evidence>
<dbReference type="GO" id="GO:0005886">
    <property type="term" value="C:plasma membrane"/>
    <property type="evidence" value="ECO:0007669"/>
    <property type="project" value="UniProtKB-SubCell"/>
</dbReference>
<reference evidence="11" key="2">
    <citation type="submission" date="2021-04" db="EMBL/GenBank/DDBJ databases">
        <authorList>
            <person name="Gilroy R."/>
        </authorList>
    </citation>
    <scope>NUCLEOTIDE SEQUENCE</scope>
    <source>
        <strain evidence="11">12435</strain>
    </source>
</reference>
<evidence type="ECO:0000256" key="6">
    <source>
        <dbReference type="ARBA" id="ARBA00023098"/>
    </source>
</evidence>
<feature type="transmembrane region" description="Helical" evidence="10">
    <location>
        <begin position="115"/>
        <end position="134"/>
    </location>
</feature>
<name>A0A9D1TSR5_9FIRM</name>
<evidence type="ECO:0000313" key="11">
    <source>
        <dbReference type="EMBL" id="HIW02841.1"/>
    </source>
</evidence>
<sequence>MALWLRITITAVVSYFIGNVNFALVLSRLKHGDIRNSGSGNPGTMNVVRTYGKIVGALCLILDAFKAAVPAFFFWWLCAGEMYDVSDKLGLYVSGLSVVVGHIFPVCLKFRGGKGIACIIGVALLAHPLVTLIAFAAGLIFLIVVKIGALSSFIMIFVPNIYEAAVLGGSQPVCSWLIFAMLTLAVIAHHANIVRLFSGTENLTVLFKKKKR</sequence>
<comment type="catalytic activity">
    <reaction evidence="10">
        <text>an acyl phosphate + sn-glycerol 3-phosphate = a 1-acyl-sn-glycero-3-phosphate + phosphate</text>
        <dbReference type="Rhea" id="RHEA:34075"/>
        <dbReference type="ChEBI" id="CHEBI:43474"/>
        <dbReference type="ChEBI" id="CHEBI:57597"/>
        <dbReference type="ChEBI" id="CHEBI:57970"/>
        <dbReference type="ChEBI" id="CHEBI:59918"/>
        <dbReference type="EC" id="2.3.1.275"/>
    </reaction>
</comment>
<dbReference type="PANTHER" id="PTHR30309:SF0">
    <property type="entry name" value="GLYCEROL-3-PHOSPHATE ACYLTRANSFERASE-RELATED"/>
    <property type="match status" value="1"/>
</dbReference>
<dbReference type="SMART" id="SM01207">
    <property type="entry name" value="G3P_acyltransf"/>
    <property type="match status" value="1"/>
</dbReference>
<comment type="caution">
    <text evidence="11">The sequence shown here is derived from an EMBL/GenBank/DDBJ whole genome shotgun (WGS) entry which is preliminary data.</text>
</comment>
<dbReference type="EC" id="2.3.1.275" evidence="10"/>
<feature type="transmembrane region" description="Helical" evidence="10">
    <location>
        <begin position="89"/>
        <end position="108"/>
    </location>
</feature>
<evidence type="ECO:0000256" key="9">
    <source>
        <dbReference type="ARBA" id="ARBA00023264"/>
    </source>
</evidence>
<dbReference type="EMBL" id="DXHS01000091">
    <property type="protein sequence ID" value="HIW02841.1"/>
    <property type="molecule type" value="Genomic_DNA"/>
</dbReference>
<gene>
    <name evidence="10" type="primary">plsY</name>
    <name evidence="11" type="ORF">H9892_05835</name>
</gene>
<organism evidence="11 12">
    <name type="scientific">Candidatus Protoclostridium stercorigallinarum</name>
    <dbReference type="NCBI Taxonomy" id="2838741"/>
    <lineage>
        <taxon>Bacteria</taxon>
        <taxon>Bacillati</taxon>
        <taxon>Bacillota</taxon>
        <taxon>Clostridia</taxon>
        <taxon>Candidatus Protoclostridium</taxon>
    </lineage>
</organism>
<dbReference type="GO" id="GO:0043772">
    <property type="term" value="F:acyl-phosphate glycerol-3-phosphate acyltransferase activity"/>
    <property type="evidence" value="ECO:0007669"/>
    <property type="project" value="UniProtKB-UniRule"/>
</dbReference>
<evidence type="ECO:0000256" key="4">
    <source>
        <dbReference type="ARBA" id="ARBA00022692"/>
    </source>
</evidence>
<keyword evidence="2 10" id="KW-0444">Lipid biosynthesis</keyword>
<dbReference type="Proteomes" id="UP000823990">
    <property type="component" value="Unassembled WGS sequence"/>
</dbReference>
<keyword evidence="1 10" id="KW-1003">Cell membrane</keyword>
<evidence type="ECO:0000256" key="5">
    <source>
        <dbReference type="ARBA" id="ARBA00022989"/>
    </source>
</evidence>
<evidence type="ECO:0000256" key="1">
    <source>
        <dbReference type="ARBA" id="ARBA00022475"/>
    </source>
</evidence>
<evidence type="ECO:0000256" key="10">
    <source>
        <dbReference type="HAMAP-Rule" id="MF_01043"/>
    </source>
</evidence>
<comment type="function">
    <text evidence="10">Catalyzes the transfer of an acyl group from acyl-phosphate (acyl-PO(4)) to glycerol-3-phosphate (G3P) to form lysophosphatidic acid (LPA). This enzyme utilizes acyl-phosphate as fatty acyl donor, but not acyl-CoA or acyl-ACP.</text>
</comment>